<sequence>MTNKDKYKKAFSTLHASDNISLEVEIMEKNRHLYRMKKVVAACAAVAVVFGSMTVAYAADLGGFRKVITSWFHGEQAQWNVTENETGSYSYTYTDENGEMHEGSGGGVAIDEDGSEIPLSAEEVMENVGNEVETDEDGNIWFYYYDKKFNITDLFDENDVCKAAFEYEGKTVYFVVGGMKGETAVPGSYSLEYGMEVPQDVENYTMIR</sequence>
<dbReference type="HOGENOM" id="CLU_1365347_0_0_9"/>
<name>N2BA89_9FIRM</name>
<dbReference type="AlphaFoldDB" id="N2BA89"/>
<dbReference type="OrthoDB" id="2051225at2"/>
<evidence type="ECO:0000313" key="2">
    <source>
        <dbReference type="Proteomes" id="UP000012589"/>
    </source>
</evidence>
<dbReference type="EMBL" id="AQFT01000012">
    <property type="protein sequence ID" value="EMZ37311.1"/>
    <property type="molecule type" value="Genomic_DNA"/>
</dbReference>
<dbReference type="PATRIC" id="fig|1235802.3.peg.399"/>
<comment type="caution">
    <text evidence="1">The sequence shown here is derived from an EMBL/GenBank/DDBJ whole genome shotgun (WGS) entry which is preliminary data.</text>
</comment>
<protein>
    <submittedName>
        <fullName evidence="1">Uncharacterized protein</fullName>
    </submittedName>
</protein>
<evidence type="ECO:0000313" key="1">
    <source>
        <dbReference type="EMBL" id="EMZ37311.1"/>
    </source>
</evidence>
<gene>
    <name evidence="1" type="ORF">C823_00377</name>
</gene>
<dbReference type="eggNOG" id="ENOG502ZC4N">
    <property type="taxonomic scope" value="Bacteria"/>
</dbReference>
<organism evidence="1 2">
    <name type="scientific">Eubacterium plexicaudatum ASF492</name>
    <dbReference type="NCBI Taxonomy" id="1235802"/>
    <lineage>
        <taxon>Bacteria</taxon>
        <taxon>Bacillati</taxon>
        <taxon>Bacillota</taxon>
        <taxon>Clostridia</taxon>
        <taxon>Eubacteriales</taxon>
        <taxon>Eubacteriaceae</taxon>
        <taxon>Eubacterium</taxon>
    </lineage>
</organism>
<dbReference type="STRING" id="1235802.C823_00377"/>
<accession>N2BA89</accession>
<proteinExistence type="predicted"/>
<dbReference type="Proteomes" id="UP000012589">
    <property type="component" value="Unassembled WGS sequence"/>
</dbReference>
<reference evidence="1 2" key="1">
    <citation type="journal article" date="2014" name="Genome Announc.">
        <title>Draft genome sequences of the altered schaedler flora, a defined bacterial community from gnotobiotic mice.</title>
        <authorList>
            <person name="Wannemuehler M.J."/>
            <person name="Overstreet A.M."/>
            <person name="Ward D.V."/>
            <person name="Phillips G.J."/>
        </authorList>
    </citation>
    <scope>NUCLEOTIDE SEQUENCE [LARGE SCALE GENOMIC DNA]</scope>
    <source>
        <strain evidence="1 2">ASF492</strain>
    </source>
</reference>
<keyword evidence="2" id="KW-1185">Reference proteome</keyword>